<organism evidence="1 2">
    <name type="scientific">Jaapia argillacea MUCL 33604</name>
    <dbReference type="NCBI Taxonomy" id="933084"/>
    <lineage>
        <taxon>Eukaryota</taxon>
        <taxon>Fungi</taxon>
        <taxon>Dikarya</taxon>
        <taxon>Basidiomycota</taxon>
        <taxon>Agaricomycotina</taxon>
        <taxon>Agaricomycetes</taxon>
        <taxon>Agaricomycetidae</taxon>
        <taxon>Jaapiales</taxon>
        <taxon>Jaapiaceae</taxon>
        <taxon>Jaapia</taxon>
    </lineage>
</organism>
<keyword evidence="2" id="KW-1185">Reference proteome</keyword>
<dbReference type="HOGENOM" id="CLU_963317_0_0_1"/>
<sequence>MDIDPLSDTVPSRYAVESDEEDEFNPLVPQRPAKQATTISIQLQGNVSQSGPVIIAIGDAGNSWACGALLGEPSGVVTVNGLQAGSLFTPAWMTGTVLVSEVTTRLPIWAMHRYAHWILSTLKPSKVSILDTYPVPSYISSHPTSVYDAPVRYLCTAGRLPQGAFQPFDPPNMIQSTSASFMSILSIQKVDGTLLLLPSFHVPAPHPAECSQYHLPTSNLSTRWPAHLLQIVQEQLTESVGEECQMQWHPTAGSEKLTQVAAKRRGDVGEGGMYI</sequence>
<evidence type="ECO:0000313" key="2">
    <source>
        <dbReference type="Proteomes" id="UP000027265"/>
    </source>
</evidence>
<dbReference type="Proteomes" id="UP000027265">
    <property type="component" value="Unassembled WGS sequence"/>
</dbReference>
<evidence type="ECO:0000313" key="1">
    <source>
        <dbReference type="EMBL" id="KDQ52931.1"/>
    </source>
</evidence>
<reference evidence="2" key="1">
    <citation type="journal article" date="2014" name="Proc. Natl. Acad. Sci. U.S.A.">
        <title>Extensive sampling of basidiomycete genomes demonstrates inadequacy of the white-rot/brown-rot paradigm for wood decay fungi.</title>
        <authorList>
            <person name="Riley R."/>
            <person name="Salamov A.A."/>
            <person name="Brown D.W."/>
            <person name="Nagy L.G."/>
            <person name="Floudas D."/>
            <person name="Held B.W."/>
            <person name="Levasseur A."/>
            <person name="Lombard V."/>
            <person name="Morin E."/>
            <person name="Otillar R."/>
            <person name="Lindquist E.A."/>
            <person name="Sun H."/>
            <person name="LaButti K.M."/>
            <person name="Schmutz J."/>
            <person name="Jabbour D."/>
            <person name="Luo H."/>
            <person name="Baker S.E."/>
            <person name="Pisabarro A.G."/>
            <person name="Walton J.D."/>
            <person name="Blanchette R.A."/>
            <person name="Henrissat B."/>
            <person name="Martin F."/>
            <person name="Cullen D."/>
            <person name="Hibbett D.S."/>
            <person name="Grigoriev I.V."/>
        </authorList>
    </citation>
    <scope>NUCLEOTIDE SEQUENCE [LARGE SCALE GENOMIC DNA]</scope>
    <source>
        <strain evidence="2">MUCL 33604</strain>
    </source>
</reference>
<dbReference type="OrthoDB" id="2546621at2759"/>
<dbReference type="AlphaFoldDB" id="A0A067PRJ1"/>
<dbReference type="STRING" id="933084.A0A067PRJ1"/>
<gene>
    <name evidence="1" type="ORF">JAAARDRAFT_162445</name>
</gene>
<evidence type="ECO:0008006" key="3">
    <source>
        <dbReference type="Google" id="ProtNLM"/>
    </source>
</evidence>
<accession>A0A067PRJ1</accession>
<proteinExistence type="predicted"/>
<dbReference type="InParanoid" id="A0A067PRJ1"/>
<name>A0A067PRJ1_9AGAM</name>
<dbReference type="EMBL" id="KL197737">
    <property type="protein sequence ID" value="KDQ52931.1"/>
    <property type="molecule type" value="Genomic_DNA"/>
</dbReference>
<protein>
    <recommendedName>
        <fullName evidence="3">Proteasome assembly chaperone 1</fullName>
    </recommendedName>
</protein>